<proteinExistence type="predicted"/>
<name>A0A3Q3XC78_MOLML</name>
<organism evidence="2 3">
    <name type="scientific">Mola mola</name>
    <name type="common">Ocean sunfish</name>
    <name type="synonym">Tetraodon mola</name>
    <dbReference type="NCBI Taxonomy" id="94237"/>
    <lineage>
        <taxon>Eukaryota</taxon>
        <taxon>Metazoa</taxon>
        <taxon>Chordata</taxon>
        <taxon>Craniata</taxon>
        <taxon>Vertebrata</taxon>
        <taxon>Euteleostomi</taxon>
        <taxon>Actinopterygii</taxon>
        <taxon>Neopterygii</taxon>
        <taxon>Teleostei</taxon>
        <taxon>Neoteleostei</taxon>
        <taxon>Acanthomorphata</taxon>
        <taxon>Eupercaria</taxon>
        <taxon>Tetraodontiformes</taxon>
        <taxon>Molidae</taxon>
        <taxon>Mola</taxon>
    </lineage>
</organism>
<dbReference type="InterPro" id="IPR040247">
    <property type="entry name" value="DUF5524"/>
</dbReference>
<reference evidence="2" key="2">
    <citation type="submission" date="2025-09" db="UniProtKB">
        <authorList>
            <consortium name="Ensembl"/>
        </authorList>
    </citation>
    <scope>IDENTIFICATION</scope>
</reference>
<dbReference type="Proteomes" id="UP000261620">
    <property type="component" value="Unplaced"/>
</dbReference>
<evidence type="ECO:0000313" key="3">
    <source>
        <dbReference type="Proteomes" id="UP000261620"/>
    </source>
</evidence>
<dbReference type="AlphaFoldDB" id="A0A3Q3XC78"/>
<evidence type="ECO:0000313" key="2">
    <source>
        <dbReference type="Ensembl" id="ENSMMOP00000025970.1"/>
    </source>
</evidence>
<dbReference type="STRING" id="94237.ENSMMOP00000025970"/>
<reference evidence="2" key="1">
    <citation type="submission" date="2025-08" db="UniProtKB">
        <authorList>
            <consortium name="Ensembl"/>
        </authorList>
    </citation>
    <scope>IDENTIFICATION</scope>
</reference>
<feature type="region of interest" description="Disordered" evidence="1">
    <location>
        <begin position="77"/>
        <end position="134"/>
    </location>
</feature>
<protein>
    <submittedName>
        <fullName evidence="2">Uncharacterized protein</fullName>
    </submittedName>
</protein>
<dbReference type="PANTHER" id="PTHR31097:SF2">
    <property type="entry name" value="CHROMOSOME 7 OPEN READING FRAME 57"/>
    <property type="match status" value="1"/>
</dbReference>
<keyword evidence="3" id="KW-1185">Reference proteome</keyword>
<evidence type="ECO:0000256" key="1">
    <source>
        <dbReference type="SAM" id="MobiDB-lite"/>
    </source>
</evidence>
<feature type="compositionally biased region" description="Basic and acidic residues" evidence="1">
    <location>
        <begin position="106"/>
        <end position="119"/>
    </location>
</feature>
<accession>A0A3Q3XC78</accession>
<sequence length="134" mass="14544">QGQTQKVLISIPGLSQSAEAGGPAERISCRRVGIFDTDSDYTKLAKGGGHKGHLKRSPSTPSFFSHRTSRWFCDFSGSKATSPDGRAKARMQPLTAPFGTDNNAPWERETDRFSPDKQKVNGPESPVSSSIHLI</sequence>
<dbReference type="Ensembl" id="ENSMMOT00000026410.1">
    <property type="protein sequence ID" value="ENSMMOP00000025970.1"/>
    <property type="gene ID" value="ENSMMOG00000019699.1"/>
</dbReference>
<dbReference type="PANTHER" id="PTHR31097">
    <property type="entry name" value="SI:DKEY-276J7.1"/>
    <property type="match status" value="1"/>
</dbReference>